<dbReference type="PANTHER" id="PTHR12677">
    <property type="entry name" value="GOLGI APPARATUS MEMBRANE PROTEIN TVP38-RELATED"/>
    <property type="match status" value="1"/>
</dbReference>
<feature type="transmembrane region" description="Helical" evidence="6">
    <location>
        <begin position="220"/>
        <end position="240"/>
    </location>
</feature>
<evidence type="ECO:0000256" key="5">
    <source>
        <dbReference type="ARBA" id="ARBA00023136"/>
    </source>
</evidence>
<keyword evidence="4 6" id="KW-1133">Transmembrane helix</keyword>
<dbReference type="AlphaFoldDB" id="A0A518B3T4"/>
<dbReference type="Pfam" id="PF09335">
    <property type="entry name" value="VTT_dom"/>
    <property type="match status" value="1"/>
</dbReference>
<feature type="domain" description="VTT" evidence="7">
    <location>
        <begin position="82"/>
        <end position="198"/>
    </location>
</feature>
<evidence type="ECO:0000256" key="4">
    <source>
        <dbReference type="ARBA" id="ARBA00022989"/>
    </source>
</evidence>
<accession>A0A518B3T4</accession>
<feature type="transmembrane region" description="Helical" evidence="6">
    <location>
        <begin position="67"/>
        <end position="87"/>
    </location>
</feature>
<protein>
    <recommendedName>
        <fullName evidence="6">TVP38/TMEM64 family membrane protein</fullName>
    </recommendedName>
</protein>
<reference evidence="8 9" key="1">
    <citation type="submission" date="2019-02" db="EMBL/GenBank/DDBJ databases">
        <title>Deep-cultivation of Planctomycetes and their phenomic and genomic characterization uncovers novel biology.</title>
        <authorList>
            <person name="Wiegand S."/>
            <person name="Jogler M."/>
            <person name="Boedeker C."/>
            <person name="Pinto D."/>
            <person name="Vollmers J."/>
            <person name="Rivas-Marin E."/>
            <person name="Kohn T."/>
            <person name="Peeters S.H."/>
            <person name="Heuer A."/>
            <person name="Rast P."/>
            <person name="Oberbeckmann S."/>
            <person name="Bunk B."/>
            <person name="Jeske O."/>
            <person name="Meyerdierks A."/>
            <person name="Storesund J.E."/>
            <person name="Kallscheuer N."/>
            <person name="Luecker S."/>
            <person name="Lage O.M."/>
            <person name="Pohl T."/>
            <person name="Merkel B.J."/>
            <person name="Hornburger P."/>
            <person name="Mueller R.-W."/>
            <person name="Bruemmer F."/>
            <person name="Labrenz M."/>
            <person name="Spormann A.M."/>
            <person name="Op den Camp H."/>
            <person name="Overmann J."/>
            <person name="Amann R."/>
            <person name="Jetten M.S.M."/>
            <person name="Mascher T."/>
            <person name="Medema M.H."/>
            <person name="Devos D.P."/>
            <person name="Kaster A.-K."/>
            <person name="Ovreas L."/>
            <person name="Rohde M."/>
            <person name="Galperin M.Y."/>
            <person name="Jogler C."/>
        </authorList>
    </citation>
    <scope>NUCLEOTIDE SEQUENCE [LARGE SCALE GENOMIC DNA]</scope>
    <source>
        <strain evidence="8 9">Pan216</strain>
    </source>
</reference>
<evidence type="ECO:0000259" key="7">
    <source>
        <dbReference type="Pfam" id="PF09335"/>
    </source>
</evidence>
<evidence type="ECO:0000256" key="6">
    <source>
        <dbReference type="RuleBase" id="RU366058"/>
    </source>
</evidence>
<dbReference type="PANTHER" id="PTHR12677:SF59">
    <property type="entry name" value="GOLGI APPARATUS MEMBRANE PROTEIN TVP38-RELATED"/>
    <property type="match status" value="1"/>
</dbReference>
<dbReference type="KEGG" id="knv:Pan216_25100"/>
<dbReference type="RefSeq" id="WP_145258214.1">
    <property type="nucleotide sequence ID" value="NZ_CP036279.1"/>
</dbReference>
<keyword evidence="5 6" id="KW-0472">Membrane</keyword>
<dbReference type="OrthoDB" id="526867at2"/>
<evidence type="ECO:0000313" key="8">
    <source>
        <dbReference type="EMBL" id="QDU61649.1"/>
    </source>
</evidence>
<organism evidence="8 9">
    <name type="scientific">Kolteria novifilia</name>
    <dbReference type="NCBI Taxonomy" id="2527975"/>
    <lineage>
        <taxon>Bacteria</taxon>
        <taxon>Pseudomonadati</taxon>
        <taxon>Planctomycetota</taxon>
        <taxon>Planctomycetia</taxon>
        <taxon>Kolteriales</taxon>
        <taxon>Kolteriaceae</taxon>
        <taxon>Kolteria</taxon>
    </lineage>
</organism>
<evidence type="ECO:0000256" key="2">
    <source>
        <dbReference type="ARBA" id="ARBA00022475"/>
    </source>
</evidence>
<dbReference type="InterPro" id="IPR015414">
    <property type="entry name" value="TMEM64"/>
</dbReference>
<feature type="transmembrane region" description="Helical" evidence="6">
    <location>
        <begin position="179"/>
        <end position="200"/>
    </location>
</feature>
<gene>
    <name evidence="8" type="ORF">Pan216_25100</name>
</gene>
<dbReference type="GO" id="GO:0005886">
    <property type="term" value="C:plasma membrane"/>
    <property type="evidence" value="ECO:0007669"/>
    <property type="project" value="UniProtKB-SubCell"/>
</dbReference>
<proteinExistence type="inferred from homology"/>
<feature type="transmembrane region" description="Helical" evidence="6">
    <location>
        <begin position="93"/>
        <end position="118"/>
    </location>
</feature>
<comment type="similarity">
    <text evidence="6">Belongs to the TVP38/TMEM64 family.</text>
</comment>
<feature type="transmembrane region" description="Helical" evidence="6">
    <location>
        <begin position="27"/>
        <end position="46"/>
    </location>
</feature>
<dbReference type="EMBL" id="CP036279">
    <property type="protein sequence ID" value="QDU61649.1"/>
    <property type="molecule type" value="Genomic_DNA"/>
</dbReference>
<evidence type="ECO:0000313" key="9">
    <source>
        <dbReference type="Proteomes" id="UP000317093"/>
    </source>
</evidence>
<evidence type="ECO:0000256" key="1">
    <source>
        <dbReference type="ARBA" id="ARBA00004651"/>
    </source>
</evidence>
<keyword evidence="9" id="KW-1185">Reference proteome</keyword>
<comment type="subcellular location">
    <subcellularLocation>
        <location evidence="1 6">Cell membrane</location>
        <topology evidence="1 6">Multi-pass membrane protein</topology>
    </subcellularLocation>
</comment>
<keyword evidence="2 6" id="KW-1003">Cell membrane</keyword>
<evidence type="ECO:0000256" key="3">
    <source>
        <dbReference type="ARBA" id="ARBA00022692"/>
    </source>
</evidence>
<sequence length="276" mass="30748">MSHGLFYYINHSARQWVWHHKNHWRAYLVRGLIGLAVLGVLYVVGSQVGQYIPALETWIDGLGPIKYVAYGAIFIALTSFFIPQMALGLAAGALFGLVWGTLTLFLSATTGAVLMFWLARLFLRKGIHAYLDQHAKLAAVIRAVHQHGLRIMILMRLGPVNYSMLNYLLGSSDVKFRNYTIALIGMLPGNLASVYFGSVAKHVMKIAGHVESHDNYHDTILFGGLILYALVSTFLAHYAYKALREANMSLAAHHDEALEAHRMSNDHGQVEETRVS</sequence>
<dbReference type="Proteomes" id="UP000317093">
    <property type="component" value="Chromosome"/>
</dbReference>
<dbReference type="InterPro" id="IPR032816">
    <property type="entry name" value="VTT_dom"/>
</dbReference>
<keyword evidence="3 6" id="KW-0812">Transmembrane</keyword>
<name>A0A518B3T4_9BACT</name>